<dbReference type="InterPro" id="IPR036259">
    <property type="entry name" value="MFS_trans_sf"/>
</dbReference>
<dbReference type="CDD" id="cd06173">
    <property type="entry name" value="MFS_MefA_like"/>
    <property type="match status" value="1"/>
</dbReference>
<feature type="domain" description="Major facilitator superfamily (MFS) profile" evidence="8">
    <location>
        <begin position="1"/>
        <end position="152"/>
    </location>
</feature>
<proteinExistence type="predicted"/>
<dbReference type="GO" id="GO:0022857">
    <property type="term" value="F:transmembrane transporter activity"/>
    <property type="evidence" value="ECO:0007669"/>
    <property type="project" value="InterPro"/>
</dbReference>
<evidence type="ECO:0000256" key="5">
    <source>
        <dbReference type="ARBA" id="ARBA00022989"/>
    </source>
</evidence>
<feature type="transmembrane region" description="Helical" evidence="7">
    <location>
        <begin position="340"/>
        <end position="359"/>
    </location>
</feature>
<evidence type="ECO:0000313" key="10">
    <source>
        <dbReference type="Proteomes" id="UP000176244"/>
    </source>
</evidence>
<keyword evidence="3" id="KW-1003">Cell membrane</keyword>
<keyword evidence="2" id="KW-0813">Transport</keyword>
<evidence type="ECO:0000313" key="9">
    <source>
        <dbReference type="EMBL" id="OFV69211.1"/>
    </source>
</evidence>
<protein>
    <submittedName>
        <fullName evidence="9">Enterobactin exporter EntS</fullName>
    </submittedName>
</protein>
<sequence length="377" mass="40381">METGSALALTIASVVGLLPQAIIGPFAGVWIDRFNRKKIMIIADAAVALSSLFLCVLFLLGYQSLSFVYVVLLIRALGETFHKPAMQTLIPQLVPSAELTKAGGFGQMINSACSMIGPMLGALLMSVTTLPYTMLIDVIGAILAILTLSLVHVSTPPINLNSKLTVIEDMKQGILTIKSNKALLRLSIPVLISTIIFVPLGTLLPLMVKGYFNGTAWHNGIVQTLFSSGMLIAAMIIGLTGGLQRQFLMIALSMGLLGLCSFISGFLPATWFWVFCIAVFIMGTTSMGFNIPFTAYIQRTVPSENLGKVISLVTSIMSFAAPVGMFIAGPVSELLGVSNWMILAGILMVFVSLSCYLLTREFDIPLIKESAACGENK</sequence>
<feature type="transmembrane region" description="Helical" evidence="7">
    <location>
        <begin position="41"/>
        <end position="62"/>
    </location>
</feature>
<feature type="transmembrane region" description="Helical" evidence="7">
    <location>
        <begin position="220"/>
        <end position="240"/>
    </location>
</feature>
<dbReference type="InterPro" id="IPR020846">
    <property type="entry name" value="MFS_dom"/>
</dbReference>
<accession>A0A1F2PEU6</accession>
<dbReference type="AlphaFoldDB" id="A0A1F2PEU6"/>
<dbReference type="PROSITE" id="PS50850">
    <property type="entry name" value="MFS"/>
    <property type="match status" value="2"/>
</dbReference>
<comment type="caution">
    <text evidence="9">The sequence shown here is derived from an EMBL/GenBank/DDBJ whole genome shotgun (WGS) entry which is preliminary data.</text>
</comment>
<reference evidence="9 10" key="1">
    <citation type="submission" date="2015-09" db="EMBL/GenBank/DDBJ databases">
        <title>Genome sequence of Acetobacterium wieringae DSM 1911.</title>
        <authorList>
            <person name="Poehlein A."/>
            <person name="Bengelsdorf F.R."/>
            <person name="Schiel-Bengelsdorf B."/>
            <person name="Duerre P."/>
            <person name="Daniel R."/>
        </authorList>
    </citation>
    <scope>NUCLEOTIDE SEQUENCE [LARGE SCALE GENOMIC DNA]</scope>
    <source>
        <strain evidence="9 10">DSM 1911</strain>
    </source>
</reference>
<keyword evidence="6 7" id="KW-0472">Membrane</keyword>
<feature type="transmembrane region" description="Helical" evidence="7">
    <location>
        <begin position="6"/>
        <end position="29"/>
    </location>
</feature>
<dbReference type="Pfam" id="PF07690">
    <property type="entry name" value="MFS_1"/>
    <property type="match status" value="1"/>
</dbReference>
<dbReference type="SUPFAM" id="SSF103473">
    <property type="entry name" value="MFS general substrate transporter"/>
    <property type="match status" value="1"/>
</dbReference>
<feature type="transmembrane region" description="Helical" evidence="7">
    <location>
        <begin position="309"/>
        <end position="328"/>
    </location>
</feature>
<comment type="subcellular location">
    <subcellularLocation>
        <location evidence="1">Cell membrane</location>
        <topology evidence="1">Multi-pass membrane protein</topology>
    </subcellularLocation>
</comment>
<name>A0A1F2PEU6_9FIRM</name>
<dbReference type="Proteomes" id="UP000176244">
    <property type="component" value="Unassembled WGS sequence"/>
</dbReference>
<organism evidence="9 10">
    <name type="scientific">Acetobacterium wieringae</name>
    <dbReference type="NCBI Taxonomy" id="52694"/>
    <lineage>
        <taxon>Bacteria</taxon>
        <taxon>Bacillati</taxon>
        <taxon>Bacillota</taxon>
        <taxon>Clostridia</taxon>
        <taxon>Eubacteriales</taxon>
        <taxon>Eubacteriaceae</taxon>
        <taxon>Acetobacterium</taxon>
    </lineage>
</organism>
<dbReference type="STRING" id="52694.ACWI_32550"/>
<dbReference type="PANTHER" id="PTHR23513">
    <property type="entry name" value="INTEGRAL MEMBRANE EFFLUX PROTEIN-RELATED"/>
    <property type="match status" value="1"/>
</dbReference>
<dbReference type="InterPro" id="IPR011701">
    <property type="entry name" value="MFS"/>
</dbReference>
<dbReference type="EMBL" id="LKEU01000043">
    <property type="protein sequence ID" value="OFV69211.1"/>
    <property type="molecule type" value="Genomic_DNA"/>
</dbReference>
<dbReference type="PANTHER" id="PTHR23513:SF6">
    <property type="entry name" value="MAJOR FACILITATOR SUPERFAMILY ASSOCIATED DOMAIN-CONTAINING PROTEIN"/>
    <property type="match status" value="1"/>
</dbReference>
<evidence type="ECO:0000256" key="3">
    <source>
        <dbReference type="ARBA" id="ARBA00022475"/>
    </source>
</evidence>
<evidence type="ECO:0000256" key="7">
    <source>
        <dbReference type="SAM" id="Phobius"/>
    </source>
</evidence>
<evidence type="ECO:0000256" key="6">
    <source>
        <dbReference type="ARBA" id="ARBA00023136"/>
    </source>
</evidence>
<evidence type="ECO:0000256" key="1">
    <source>
        <dbReference type="ARBA" id="ARBA00004651"/>
    </source>
</evidence>
<evidence type="ECO:0000256" key="2">
    <source>
        <dbReference type="ARBA" id="ARBA00022448"/>
    </source>
</evidence>
<gene>
    <name evidence="9" type="primary">entS_2</name>
    <name evidence="9" type="ORF">ACWI_32550</name>
</gene>
<evidence type="ECO:0000256" key="4">
    <source>
        <dbReference type="ARBA" id="ARBA00022692"/>
    </source>
</evidence>
<feature type="transmembrane region" description="Helical" evidence="7">
    <location>
        <begin position="186"/>
        <end position="208"/>
    </location>
</feature>
<evidence type="ECO:0000259" key="8">
    <source>
        <dbReference type="PROSITE" id="PS50850"/>
    </source>
</evidence>
<feature type="domain" description="Major facilitator superfamily (MFS) profile" evidence="8">
    <location>
        <begin position="182"/>
        <end position="377"/>
    </location>
</feature>
<feature type="transmembrane region" description="Helical" evidence="7">
    <location>
        <begin position="247"/>
        <end position="266"/>
    </location>
</feature>
<feature type="transmembrane region" description="Helical" evidence="7">
    <location>
        <begin position="272"/>
        <end position="297"/>
    </location>
</feature>
<keyword evidence="4 7" id="KW-0812">Transmembrane</keyword>
<dbReference type="Gene3D" id="1.20.1250.20">
    <property type="entry name" value="MFS general substrate transporter like domains"/>
    <property type="match status" value="1"/>
</dbReference>
<feature type="transmembrane region" description="Helical" evidence="7">
    <location>
        <begin position="132"/>
        <end position="153"/>
    </location>
</feature>
<dbReference type="GO" id="GO:0005886">
    <property type="term" value="C:plasma membrane"/>
    <property type="evidence" value="ECO:0007669"/>
    <property type="project" value="UniProtKB-SubCell"/>
</dbReference>
<keyword evidence="5 7" id="KW-1133">Transmembrane helix</keyword>